<evidence type="ECO:0000256" key="3">
    <source>
        <dbReference type="ARBA" id="ARBA00023274"/>
    </source>
</evidence>
<keyword evidence="6" id="KW-0496">Mitochondrion</keyword>
<dbReference type="PANTHER" id="PTHR11760">
    <property type="entry name" value="30S/40S RIBOSOMAL PROTEIN S3"/>
    <property type="match status" value="1"/>
</dbReference>
<proteinExistence type="inferred from homology"/>
<dbReference type="SUPFAM" id="SSF54814">
    <property type="entry name" value="Prokaryotic type KH domain (KH-domain type II)"/>
    <property type="match status" value="1"/>
</dbReference>
<reference evidence="6" key="1">
    <citation type="journal article" date="2018" name="Sci. Rep.">
        <title>Genome sequencing of Prototheca zopfii genotypes 1 and 2 provides evidence of a severe reduction in organellar genomes.</title>
        <authorList>
            <person name="Severgnini M."/>
            <person name="Lazzari B."/>
            <person name="Capra E."/>
            <person name="Chessa S."/>
            <person name="Luini M."/>
            <person name="Bordoni R."/>
            <person name="Castiglioni B."/>
            <person name="Ricchi M."/>
            <person name="Cremonesi P."/>
        </authorList>
    </citation>
    <scope>NUCLEOTIDE SEQUENCE</scope>
    <source>
        <strain evidence="6">SAG 2021</strain>
    </source>
</reference>
<dbReference type="AlphaFoldDB" id="A0A2P1G7M5"/>
<gene>
    <name evidence="6" type="primary">rps3</name>
</gene>
<accession>A0A2P1G7M5</accession>
<dbReference type="GO" id="GO:0022627">
    <property type="term" value="C:cytosolic small ribosomal subunit"/>
    <property type="evidence" value="ECO:0007669"/>
    <property type="project" value="TreeGrafter"/>
</dbReference>
<dbReference type="GO" id="GO:0006412">
    <property type="term" value="P:translation"/>
    <property type="evidence" value="ECO:0007669"/>
    <property type="project" value="InterPro"/>
</dbReference>
<dbReference type="Pfam" id="PF00189">
    <property type="entry name" value="Ribosomal_S3_C"/>
    <property type="match status" value="1"/>
</dbReference>
<evidence type="ECO:0000313" key="6">
    <source>
        <dbReference type="EMBL" id="AVM80960.1"/>
    </source>
</evidence>
<protein>
    <submittedName>
        <fullName evidence="6">Ribosomal protein S3</fullName>
    </submittedName>
</protein>
<dbReference type="PANTHER" id="PTHR11760:SF19">
    <property type="entry name" value="SMALL RIBOSOMAL SUBUNIT PROTEIN US3C"/>
    <property type="match status" value="1"/>
</dbReference>
<dbReference type="PROSITE" id="PS00548">
    <property type="entry name" value="RIBOSOMAL_S3"/>
    <property type="match status" value="1"/>
</dbReference>
<dbReference type="Gene3D" id="3.30.1140.32">
    <property type="entry name" value="Ribosomal protein S3, C-terminal domain"/>
    <property type="match status" value="1"/>
</dbReference>
<comment type="similarity">
    <text evidence="1 4">Belongs to the universal ribosomal protein uS3 family.</text>
</comment>
<dbReference type="GO" id="GO:0003735">
    <property type="term" value="F:structural constituent of ribosome"/>
    <property type="evidence" value="ECO:0007669"/>
    <property type="project" value="InterPro"/>
</dbReference>
<evidence type="ECO:0000259" key="5">
    <source>
        <dbReference type="Pfam" id="PF00189"/>
    </source>
</evidence>
<dbReference type="SUPFAM" id="SSF54821">
    <property type="entry name" value="Ribosomal protein S3 C-terminal domain"/>
    <property type="match status" value="1"/>
</dbReference>
<keyword evidence="2 4" id="KW-0689">Ribosomal protein</keyword>
<sequence length="408" mass="48422">MGQKTNPLALRIRYNNLDFDNTWFSEKEYANCLAQNLQLKEYTKNFSKHLNVPENRLAVNFNFKQNTIYSFFCIPVQSRFLRARQFKLNARIPRFWSKLRYQQSRNISKSKYFQKNKVNQLTTFQISTSKLEKLSKLTTRKYFYKPKSTKLINSNHLSTLPITTKSITNNNNLNYLFKDLQTLKYKASKKNTKTKRNVYKQAQFNLRYFLLHYFFGIKTGSIFNYSKETSNSSQLSIQQFYNNSLTSIPALLSKSTTKDKKESNLPIPFYFFNKSPANRNYQNYLTNYISTQYNLPFHSYNFWLQQDFQNAGFLADEIVYFLEKRVPFKRIKHRISREMTNSSWINGIRLEFSGRVSARSKKAQRAKHEVIKLGQTSLHVFNYKIDYAARTAYTSYGSVGIKVWICYK</sequence>
<keyword evidence="3 4" id="KW-0687">Ribonucleoprotein</keyword>
<dbReference type="InterPro" id="IPR057258">
    <property type="entry name" value="Ribosomal_uS3"/>
</dbReference>
<dbReference type="InterPro" id="IPR009019">
    <property type="entry name" value="KH_sf_prok-type"/>
</dbReference>
<dbReference type="InterPro" id="IPR001351">
    <property type="entry name" value="Ribosomal_uS3_C"/>
</dbReference>
<dbReference type="InterPro" id="IPR036419">
    <property type="entry name" value="Ribosomal_S3_C_sf"/>
</dbReference>
<dbReference type="EMBL" id="MF197534">
    <property type="protein sequence ID" value="AVM80960.1"/>
    <property type="molecule type" value="Genomic_DNA"/>
</dbReference>
<evidence type="ECO:0000256" key="1">
    <source>
        <dbReference type="ARBA" id="ARBA00010761"/>
    </source>
</evidence>
<feature type="domain" description="Small ribosomal subunit protein uS3 C-terminal" evidence="5">
    <location>
        <begin position="319"/>
        <end position="405"/>
    </location>
</feature>
<organism evidence="6">
    <name type="scientific">Prototheca zopfii</name>
    <dbReference type="NCBI Taxonomy" id="3112"/>
    <lineage>
        <taxon>Eukaryota</taxon>
        <taxon>Viridiplantae</taxon>
        <taxon>Chlorophyta</taxon>
        <taxon>core chlorophytes</taxon>
        <taxon>Trebouxiophyceae</taxon>
        <taxon>Chlorellales</taxon>
        <taxon>Chlorellaceae</taxon>
        <taxon>Prototheca</taxon>
    </lineage>
</organism>
<dbReference type="InterPro" id="IPR018280">
    <property type="entry name" value="Ribosomal_uS3_CS"/>
</dbReference>
<name>A0A2P1G7M5_9CHLO</name>
<geneLocation type="mitochondrion" evidence="6"/>
<evidence type="ECO:0000256" key="4">
    <source>
        <dbReference type="RuleBase" id="RU003624"/>
    </source>
</evidence>
<evidence type="ECO:0000256" key="2">
    <source>
        <dbReference type="ARBA" id="ARBA00022980"/>
    </source>
</evidence>
<dbReference type="GO" id="GO:0003723">
    <property type="term" value="F:RNA binding"/>
    <property type="evidence" value="ECO:0007669"/>
    <property type="project" value="InterPro"/>
</dbReference>